<dbReference type="GeneID" id="77953192"/>
<dbReference type="RefSeq" id="YP_010676827.1">
    <property type="nucleotide sequence ID" value="NC_071015.1"/>
</dbReference>
<name>A0AAE8BEG7_9CAUD</name>
<protein>
    <submittedName>
        <fullName evidence="1">Uncharacterized protein</fullName>
    </submittedName>
</protein>
<evidence type="ECO:0000313" key="1">
    <source>
        <dbReference type="EMBL" id="QYN80015.1"/>
    </source>
</evidence>
<evidence type="ECO:0000313" key="2">
    <source>
        <dbReference type="Proteomes" id="UP000828443"/>
    </source>
</evidence>
<organism evidence="1 2">
    <name type="scientific">Kosakonia phage Kc263</name>
    <dbReference type="NCBI Taxonomy" id="2863194"/>
    <lineage>
        <taxon>Viruses</taxon>
        <taxon>Duplodnaviria</taxon>
        <taxon>Heunggongvirae</taxon>
        <taxon>Uroviricota</taxon>
        <taxon>Caudoviricetes</taxon>
        <taxon>Chimalliviridae</taxon>
        <taxon>Branisovskavirus</taxon>
        <taxon>Branisovskavirus Kc263</taxon>
    </lineage>
</organism>
<dbReference type="KEGG" id="vg:77953192"/>
<proteinExistence type="predicted"/>
<dbReference type="EMBL" id="MZ348422">
    <property type="protein sequence ID" value="QYN80015.1"/>
    <property type="molecule type" value="Genomic_DNA"/>
</dbReference>
<dbReference type="Proteomes" id="UP000828443">
    <property type="component" value="Segment"/>
</dbReference>
<keyword evidence="2" id="KW-1185">Reference proteome</keyword>
<accession>A0AAE8BEG7</accession>
<sequence>MEWRLNQLVQHVKENQAQINYIWMPARPKRATGLLGLKCRIKAALKVLTGKADAVVWPGNQ</sequence>
<reference evidence="1" key="1">
    <citation type="journal article" date="2021" name="Viruses">
        <title>Novel Viruses That Lyse Plant and Human Strains of Kosakonia cowanii.</title>
        <authorList>
            <person name="Petrzik K."/>
            <person name="Brazdova S."/>
            <person name="Krawczyk K."/>
        </authorList>
    </citation>
    <scope>NUCLEOTIDE SEQUENCE</scope>
</reference>